<protein>
    <submittedName>
        <fullName evidence="4">Uncharacterized protein</fullName>
    </submittedName>
</protein>
<proteinExistence type="predicted"/>
<feature type="coiled-coil region" evidence="2">
    <location>
        <begin position="1793"/>
        <end position="1824"/>
    </location>
</feature>
<feature type="region of interest" description="Disordered" evidence="3">
    <location>
        <begin position="1980"/>
        <end position="2001"/>
    </location>
</feature>
<feature type="compositionally biased region" description="Basic and acidic residues" evidence="3">
    <location>
        <begin position="1983"/>
        <end position="1995"/>
    </location>
</feature>
<dbReference type="OrthoDB" id="2378640at2759"/>
<organism evidence="4 7">
    <name type="scientific">Phytophthora rubi</name>
    <dbReference type="NCBI Taxonomy" id="129364"/>
    <lineage>
        <taxon>Eukaryota</taxon>
        <taxon>Sar</taxon>
        <taxon>Stramenopiles</taxon>
        <taxon>Oomycota</taxon>
        <taxon>Peronosporomycetes</taxon>
        <taxon>Peronosporales</taxon>
        <taxon>Peronosporaceae</taxon>
        <taxon>Phytophthora</taxon>
    </lineage>
</organism>
<evidence type="ECO:0000256" key="2">
    <source>
        <dbReference type="SAM" id="Coils"/>
    </source>
</evidence>
<comment type="caution">
    <text evidence="4">The sequence shown here is derived from an EMBL/GenBank/DDBJ whole genome shotgun (WGS) entry which is preliminary data.</text>
</comment>
<feature type="coiled-coil region" evidence="2">
    <location>
        <begin position="548"/>
        <end position="612"/>
    </location>
</feature>
<evidence type="ECO:0000256" key="3">
    <source>
        <dbReference type="SAM" id="MobiDB-lite"/>
    </source>
</evidence>
<feature type="region of interest" description="Disordered" evidence="3">
    <location>
        <begin position="1"/>
        <end position="107"/>
    </location>
</feature>
<dbReference type="EMBL" id="QXFV01000242">
    <property type="protein sequence ID" value="KAE9044277.1"/>
    <property type="molecule type" value="Genomic_DNA"/>
</dbReference>
<dbReference type="EMBL" id="QXFU01000236">
    <property type="protein sequence ID" value="KAE9039385.1"/>
    <property type="molecule type" value="Genomic_DNA"/>
</dbReference>
<feature type="coiled-coil region" evidence="2">
    <location>
        <begin position="1138"/>
        <end position="1300"/>
    </location>
</feature>
<feature type="region of interest" description="Disordered" evidence="3">
    <location>
        <begin position="3939"/>
        <end position="3965"/>
    </location>
</feature>
<name>A0A6A3NGB3_9STRA</name>
<feature type="coiled-coil region" evidence="2">
    <location>
        <begin position="923"/>
        <end position="978"/>
    </location>
</feature>
<feature type="compositionally biased region" description="Polar residues" evidence="3">
    <location>
        <begin position="3945"/>
        <end position="3964"/>
    </location>
</feature>
<evidence type="ECO:0000313" key="6">
    <source>
        <dbReference type="Proteomes" id="UP000429607"/>
    </source>
</evidence>
<evidence type="ECO:0000313" key="7">
    <source>
        <dbReference type="Proteomes" id="UP000435112"/>
    </source>
</evidence>
<evidence type="ECO:0000313" key="4">
    <source>
        <dbReference type="EMBL" id="KAE9039385.1"/>
    </source>
</evidence>
<dbReference type="PANTHER" id="PTHR18870">
    <property type="entry name" value="PROTEIN TAG-278-RELATED"/>
    <property type="match status" value="1"/>
</dbReference>
<feature type="coiled-coil region" evidence="2">
    <location>
        <begin position="3274"/>
        <end position="3301"/>
    </location>
</feature>
<dbReference type="Proteomes" id="UP000429607">
    <property type="component" value="Unassembled WGS sequence"/>
</dbReference>
<feature type="coiled-coil region" evidence="2">
    <location>
        <begin position="1008"/>
        <end position="1052"/>
    </location>
</feature>
<sequence>MADAYRSKASVSGSTKTAYGAKGKTSRLAAPKNQQPPGAAQASVLPRIDRRGELPQKPAKNGGLSIQLPPRRQSSKDAIAGEDNSPTFHGDELEGPNAKAAWCTPRNPAPELPTGSQVASFFAAPEANNSSEGSSTTMPTPLRLQSVQATINADEERYRVDMEQLASNNSKFFEISMSANQHLEHMHNLLPNISEVFDQTASDLQNLSSDIATLHQQHEDAKNNMANRFEAAMGNNAEEMVSLSEAHASEKAELIDTHERELRKADDDFREKVAALEEENNEMEKKYLHELQELRQQSEDQIQALEHSNLAEKEERERSAKAALEALEAKAQEELDDLRSRTQAAYTELQERSQTEFAELQQTSASELVAVKQSLTAEIVVLKQTSAVNLAALADRSMQELQEHREQSNEALQRLKFFYAKEHERLLEKASEEVARWRMFEIEQSARMEARRCQETETLRDELAVTSTEYAAQIQELHRRYSSELEVLKAASESEKTLLLQTHASETERIKAAAGLELAQTIATYEDRLHSMTEAHAVQAAQKEKDANKAREALIAKYESDLESLRSERMREKDSLVLHYETELEASKQASREEHDKSVKLHEAQVAQLRDAHASRALALEMTMREQNKQAEDAICEKDAELESRQTRIDALEAGGIALREQHELHVERSQELVEQKTMALCELESEVWRLDQMNAEKDLQLDSTTRALKAAEEDLQVKANTILELTFVIKSRDDEIEKLRNALLDTVQTVNTKTEILELTTETLTSKAKELEATKNALRLESGKLSMVEESMSQKVGLLENTELKMESMRLNMENMRLEMKRMQMDMKLQLEHTEGEIELKNGEIRRLHGAQSELKQKNEFGQQTIERLEESLAFAQRQGEEAHRRIELLRLEATQAAEETKKLCDDLFGKEQELVVVTREKQTAMSEKQRLQIQFNNLTNLAQMLHEKVELHTMQAEEIQCQYQKLLEETAAEKDERLRSEKHLHMLELSAAKDMVRHLEGVEGRLRDANSTLEGVTSEKQHLESKIQGLRETLKQYEDTDRQLHAANDEIGLKNKLIEDKVQEIADLHKHVNASEIKAKHQLDVSRMEIEDSWSNTYQLMCVKDEVLRQNSTLETSLGNLRGEKEQLILSLGQEKREIVSRAENLQETIAGLRKEGARVAGEITDLQHALSEKRKELAYLQETLGDQTTDTRKIKTMLESLRDAHTELQAQYSSLTDQREKENKENLDTIRSLQQDLESKTKECDALQQSLDIQRQELDLLMVQHDAQVMLLTDGHRSEAVQLIESHRAQLAQMTEDHLSQVARLTGDNLASVTKLKERHLEQVNWMTEEHQSEIARLTDEISRLTEQHQSETTQLQQSHQIAIDRLTEDLRYQVSELTVDRLSLITEQTEEHHAEVSRLKGDHAEEVASLTSAHQTQLTQLTEGHDDEVSRLKEANRSEIVRLQEEHDKEVARMAEEHCGEITSLEQIHQNAVSRLTDVHSYQVSELTVDRLSEITEQNEEHNSDIACLSEDHARELACLTEEHSHEIARMVKEHSREVEMSKKSHQEQVDRLQDDQCHQISEMTVDRLSHTTEQNETHASEIVRRNEEHAAEIARLGEGHAHELELLKKRHQDEVGRLADDHRGQISEMTVDKLSHFTEQNETHASEIAHLKESHARDIARLAQEHAREMELLKKNYQGEVDRLTDDIRSQVSSLTLDRISCITEQTEEHKSEVARLSGVHAQEIDLLKKTHEDEVGRLADDHCSQVSELTMERISHITEQSEGHRNEIVHLTEELRSEITHLTEEHRSEVDRLIEDHRNEIAQLKTSYQEEINRLTDDHSYEVSELTVDRLSHITEQTEEHRHEVARLEGDRDCEMARLVEDHRAEIARLEQTHTSESSRLRDVNSSEAARVALEHLSQITELADSHRMGIARLEEDRDAELARVNEDHRSEVDQLIGAHQNYVDQLRAEHYDGFGLLQEEYEGKLKEIDENFAGESNKERSATRHAETENAQLRDQQRVKTRAISQQQMLLKQAASEQIRVVCAHSLELMTIHVTHQHEVESMKKHAAQSEQSFGEQLATLQSRNAQTEAELAQTLTSMKQTEVKHTKALMDMEVEHSQVLREKESEHDQALTDRESEHAQALVDIKQQHSSETEAARQVAEERYEGAIVEHKKTVDELTETFTQNIELTRLRLTEEHLTKVNELLERSRAEEERHAAALGVVREELSDKLNALKSVEDVVGSLKIEIDELQTQLQDTKQEVLDRDAVVAAKNATIDNVRKELNILLETSKSTRSSEQFVALLRQQLETHMMEVYHVELNELSRFVLEEESDLLGCLKGFFAMRCYRGVAPQGPDGRPESSKAVASVDDVRERLQEYDRVAAALDRVEFSSDDSDPGISSSKKVASLLNELGRLKLHVSKIFVSSDNTTTEMETTSTGVWVQLLENLAGFFNTLAIPTDLEKAFVRSRQVLDMLEEHEKLMLDAKSSCVKDDIQSMADIGGLFTGIEQVLARAQQVTGIDKFVRLGDLKVLFDEWEELHKVLDETNGSGDTARGCSLDADTQSLLTTGNYLRSAEILASREEAAAFVRRCKSALLLPYDDASSLEEIIEAIEQLMKVVQYFELLQPKLGSPRRQSAATDPPPTLENKVTAVLAFVEELQLMADFAQNILSAESRSEAEPTSNESSRSSLEALRALTRTPSPAPTLEELQIDVELAVDDAIEDFGGNVCEFSNDEGERQREAFFSSPEAKSSSRSPSPFLADSLMDISLVMSDHHRLLSQTAHWVAKSRQGGPRSHAFSVGTEISRLVREHCALLSLSRRLFKMKDPRQELVSLLEGVALLERMTARLALFQARSARDTDEMSCRSFPDSFDGVSNPSESATSLGKSDIDSIESLSRPVLASIGDMARHLQDYDYFLQQVKVDDGRMERGGNSPAAINIEALVQEINERVMLVEQSKELLGLENPIEELPPFLTGAQEVLRQAKQIRESSSVSINKNSLIPDLMFQDDEDPRDEAKRAGNGVEDVLSEMDAVVEDLHSYSDMLEWLKQVLPQPEAVISVSDLKDRVKGVLTQVETLTRANTSLTEDTASLRVELEVMEQNRDHLLEEAAKEGALLFELATLQAKASQTSVHEASPRLQLLQGLIEQQQRVCEVITQQEADVEAEKLFLRQRGLLSEQTEDDDDGNYALSVSTRIGIYNRLLECADMLRREKSEMESKLNAEKVAMESSLREEKDAVEVSLITEKTTLESSLTAEKNTLEATLKAEKSAIEASLKAEKSAMELALNDEIRRKTEKLETVEGELAETRRQMENALAQERAFLESKEIFSSVVDVGRNAEFSRIQVYTQLHDEMTKLLSEKQAFESCATREYKFLQENDLLSSNSASATTSSSVPATLELSSIRLDVFQRLVDSQTRLRQHDDDLAQENCFLHDNNLAFDLDKPQKSRLAVYETLLAGQNALIEEKMEREVAAESEKAFLASHGVTFENTMEIYEQFVVARKQLADLTAELKEELKFLAENHLYSSDEADDKAASLTTPFSSSFRLLVYRKLMQTEDQAREASELLKENMEQQLSRQIAADEFVIATLTAKVERLEASLMAWQESTYASQREWDRMLLEEEDKRRALIRHHEDAQKQIAEAHARALEEITKALDSAVALASATHAEALEQATQEHERRLAAELHKQAQQFELAVFVHGESESHKKASGAGVSDASPSISAAQTRAQLLETFAKRDTTAIGMIYKAIRLTTDILSAAPTAASRTVSAEVSTDVTQTVLACVKELKTLKEFLVQSLEQAAKDDDQVPPPFAKAPFAKWMTDAVTRATADKECAIDLALCSHREFMSFAEIQLLARQEETEKALARAYDKLKAAAISGGFTVDQEKLLALELEVTREREARETVACKFRLNEEYYRRLLDERKEMEIAQAATVQELRDECTALRLKLEKLEQQIQQQSVLPQFRPPSSNTYTSSPRASVMSPQTPRVLKSAVVSNIPMPMRPERPRGGGSAHKERFVSDLERDTGQRRTSTTARRYNEWKAREEAITENPGFQLEQDFRAMQAAITSHHAPAMEPVVPTAMAAPATAPGSSLQNQKLWYQGVRSIHYASFFISIFHVPRQQLFRVEVFNSDTEQQQQTVYVTWTEMQAFLQESRKAVRLGIALPADPELAVTVPHHVRAEIMDVLFERVRVYGEGTENILLGFE</sequence>
<feature type="coiled-coil region" evidence="2">
    <location>
        <begin position="387"/>
        <end position="414"/>
    </location>
</feature>
<feature type="coiled-coil region" evidence="2">
    <location>
        <begin position="853"/>
        <end position="894"/>
    </location>
</feature>
<evidence type="ECO:0000256" key="1">
    <source>
        <dbReference type="ARBA" id="ARBA00023054"/>
    </source>
</evidence>
<feature type="coiled-coil region" evidence="2">
    <location>
        <begin position="762"/>
        <end position="827"/>
    </location>
</feature>
<evidence type="ECO:0000313" key="5">
    <source>
        <dbReference type="EMBL" id="KAE9044277.1"/>
    </source>
</evidence>
<keyword evidence="1 2" id="KW-0175">Coiled coil</keyword>
<accession>A0A6A3NGB3</accession>
<dbReference type="Proteomes" id="UP000435112">
    <property type="component" value="Unassembled WGS sequence"/>
</dbReference>
<feature type="coiled-coil region" evidence="2">
    <location>
        <begin position="1661"/>
        <end position="1692"/>
    </location>
</feature>
<dbReference type="PANTHER" id="PTHR18870:SF9">
    <property type="entry name" value="PROTEIN TAG-278-RELATED"/>
    <property type="match status" value="1"/>
</dbReference>
<reference evidence="6 7" key="1">
    <citation type="submission" date="2018-09" db="EMBL/GenBank/DDBJ databases">
        <title>Genomic investigation of the strawberry pathogen Phytophthora fragariae indicates pathogenicity is determined by transcriptional variation in three key races.</title>
        <authorList>
            <person name="Adams T.M."/>
            <person name="Armitage A.D."/>
            <person name="Sobczyk M.K."/>
            <person name="Bates H.J."/>
            <person name="Dunwell J.M."/>
            <person name="Nellist C.F."/>
            <person name="Harrison R.J."/>
        </authorList>
    </citation>
    <scope>NUCLEOTIDE SEQUENCE [LARGE SCALE GENOMIC DNA]</scope>
    <source>
        <strain evidence="5 6">SCRP249</strain>
        <strain evidence="4 7">SCRP324</strain>
    </source>
</reference>
<feature type="coiled-coil region" evidence="2">
    <location>
        <begin position="1324"/>
        <end position="1358"/>
    </location>
</feature>
<gene>
    <name evidence="5" type="ORF">PR001_g5431</name>
    <name evidence="4" type="ORF">PR002_g5537</name>
</gene>
<feature type="coiled-coil region" evidence="2">
    <location>
        <begin position="248"/>
        <end position="344"/>
    </location>
</feature>
<feature type="coiled-coil region" evidence="2">
    <location>
        <begin position="3183"/>
        <end position="3210"/>
    </location>
</feature>
<feature type="coiled-coil region" evidence="2">
    <location>
        <begin position="2221"/>
        <end position="2248"/>
    </location>
</feature>
<feature type="coiled-coil region" evidence="2">
    <location>
        <begin position="3532"/>
        <end position="3620"/>
    </location>
</feature>